<sequence length="240" mass="26440">MVSVTGATGITYGISNINTTVSINLNGSAYVSEAITITLPNSSLAQYTIDRSGLNLTLSNWQTIVGPQLIQHIINPRTGVYDFHLLPGPINRTSYGGIATVYMNYYVSNVTTVNQTGPRILKFKFNDDVLNFAHGSGGVVLGQDTRFNIILPENSKVLSAYPLPDYPSNFVANTSQITEVSWFGGEPLYNFNLVFTVKESLLTEVTNFFGLIYTALGIFTYIIILAIVLLIIFYTYLKVH</sequence>
<reference evidence="2" key="1">
    <citation type="submission" date="2013-08" db="EMBL/GenBank/DDBJ databases">
        <authorList>
            <person name="Mendez C."/>
            <person name="Richter M."/>
            <person name="Ferrer M."/>
            <person name="Sanchez J."/>
        </authorList>
    </citation>
    <scope>NUCLEOTIDE SEQUENCE</scope>
</reference>
<evidence type="ECO:0000313" key="2">
    <source>
        <dbReference type="EMBL" id="EQD43243.1"/>
    </source>
</evidence>
<protein>
    <submittedName>
        <fullName evidence="2">Uncharacterized protein</fullName>
    </submittedName>
</protein>
<feature type="transmembrane region" description="Helical" evidence="1">
    <location>
        <begin position="208"/>
        <end position="237"/>
    </location>
</feature>
<dbReference type="EMBL" id="AUZZ01007199">
    <property type="protein sequence ID" value="EQD43243.1"/>
    <property type="molecule type" value="Genomic_DNA"/>
</dbReference>
<evidence type="ECO:0000256" key="1">
    <source>
        <dbReference type="SAM" id="Phobius"/>
    </source>
</evidence>
<accession>T0ZE03</accession>
<keyword evidence="1" id="KW-0812">Transmembrane</keyword>
<comment type="caution">
    <text evidence="2">The sequence shown here is derived from an EMBL/GenBank/DDBJ whole genome shotgun (WGS) entry which is preliminary data.</text>
</comment>
<dbReference type="AlphaFoldDB" id="T0ZE03"/>
<proteinExistence type="predicted"/>
<keyword evidence="1" id="KW-0472">Membrane</keyword>
<keyword evidence="1" id="KW-1133">Transmembrane helix</keyword>
<name>T0ZE03_9ZZZZ</name>
<reference evidence="2" key="2">
    <citation type="journal article" date="2014" name="ISME J.">
        <title>Microbial stratification in low pH oxic and suboxic macroscopic growths along an acid mine drainage.</title>
        <authorList>
            <person name="Mendez-Garcia C."/>
            <person name="Mesa V."/>
            <person name="Sprenger R.R."/>
            <person name="Richter M."/>
            <person name="Diez M.S."/>
            <person name="Solano J."/>
            <person name="Bargiela R."/>
            <person name="Golyshina O.V."/>
            <person name="Manteca A."/>
            <person name="Ramos J.L."/>
            <person name="Gallego J.R."/>
            <person name="Llorente I."/>
            <person name="Martins Dos Santos V.A."/>
            <person name="Jensen O.N."/>
            <person name="Pelaez A.I."/>
            <person name="Sanchez J."/>
            <person name="Ferrer M."/>
        </authorList>
    </citation>
    <scope>NUCLEOTIDE SEQUENCE</scope>
</reference>
<gene>
    <name evidence="2" type="ORF">B2A_09969</name>
</gene>
<organism evidence="2">
    <name type="scientific">mine drainage metagenome</name>
    <dbReference type="NCBI Taxonomy" id="410659"/>
    <lineage>
        <taxon>unclassified sequences</taxon>
        <taxon>metagenomes</taxon>
        <taxon>ecological metagenomes</taxon>
    </lineage>
</organism>